<name>A0ABP9RSB7_9ACTN</name>
<dbReference type="EMBL" id="BAABJQ010000006">
    <property type="protein sequence ID" value="GAA5184365.1"/>
    <property type="molecule type" value="Genomic_DNA"/>
</dbReference>
<sequence>MTIAGVVRVPRGSGDRCRAATRLATGISGAVIGGNGDEDQAVAVAAVASQLVGLHVAGSTRATPLVRGRQGLDVTTAAASQTARSYWLRRNTKGPKLP</sequence>
<evidence type="ECO:0000313" key="2">
    <source>
        <dbReference type="Proteomes" id="UP001501570"/>
    </source>
</evidence>
<accession>A0ABP9RSB7</accession>
<keyword evidence="2" id="KW-1185">Reference proteome</keyword>
<comment type="caution">
    <text evidence="1">The sequence shown here is derived from an EMBL/GenBank/DDBJ whole genome shotgun (WGS) entry which is preliminary data.</text>
</comment>
<gene>
    <name evidence="1" type="ORF">GCM10023322_25700</name>
</gene>
<evidence type="ECO:0000313" key="1">
    <source>
        <dbReference type="EMBL" id="GAA5184365.1"/>
    </source>
</evidence>
<dbReference type="Proteomes" id="UP001501570">
    <property type="component" value="Unassembled WGS sequence"/>
</dbReference>
<reference evidence="2" key="1">
    <citation type="journal article" date="2019" name="Int. J. Syst. Evol. Microbiol.">
        <title>The Global Catalogue of Microorganisms (GCM) 10K type strain sequencing project: providing services to taxonomists for standard genome sequencing and annotation.</title>
        <authorList>
            <consortium name="The Broad Institute Genomics Platform"/>
            <consortium name="The Broad Institute Genome Sequencing Center for Infectious Disease"/>
            <person name="Wu L."/>
            <person name="Ma J."/>
        </authorList>
    </citation>
    <scope>NUCLEOTIDE SEQUENCE [LARGE SCALE GENOMIC DNA]</scope>
    <source>
        <strain evidence="2">JCM 18304</strain>
    </source>
</reference>
<protein>
    <submittedName>
        <fullName evidence="1">Uncharacterized protein</fullName>
    </submittedName>
</protein>
<organism evidence="1 2">
    <name type="scientific">Rugosimonospora acidiphila</name>
    <dbReference type="NCBI Taxonomy" id="556531"/>
    <lineage>
        <taxon>Bacteria</taxon>
        <taxon>Bacillati</taxon>
        <taxon>Actinomycetota</taxon>
        <taxon>Actinomycetes</taxon>
        <taxon>Micromonosporales</taxon>
        <taxon>Micromonosporaceae</taxon>
        <taxon>Rugosimonospora</taxon>
    </lineage>
</organism>
<proteinExistence type="predicted"/>